<organism evidence="2 3">
    <name type="scientific">Apiospora aurea</name>
    <dbReference type="NCBI Taxonomy" id="335848"/>
    <lineage>
        <taxon>Eukaryota</taxon>
        <taxon>Fungi</taxon>
        <taxon>Dikarya</taxon>
        <taxon>Ascomycota</taxon>
        <taxon>Pezizomycotina</taxon>
        <taxon>Sordariomycetes</taxon>
        <taxon>Xylariomycetidae</taxon>
        <taxon>Amphisphaeriales</taxon>
        <taxon>Apiosporaceae</taxon>
        <taxon>Apiospora</taxon>
    </lineage>
</organism>
<evidence type="ECO:0000313" key="3">
    <source>
        <dbReference type="Proteomes" id="UP001391051"/>
    </source>
</evidence>
<dbReference type="EMBL" id="JAQQWE010000006">
    <property type="protein sequence ID" value="KAK7948534.1"/>
    <property type="molecule type" value="Genomic_DNA"/>
</dbReference>
<protein>
    <submittedName>
        <fullName evidence="2">Uncharacterized protein</fullName>
    </submittedName>
</protein>
<dbReference type="GeneID" id="92078704"/>
<accession>A0ABR1Q7N9</accession>
<comment type="caution">
    <text evidence="2">The sequence shown here is derived from an EMBL/GenBank/DDBJ whole genome shotgun (WGS) entry which is preliminary data.</text>
</comment>
<dbReference type="Proteomes" id="UP001391051">
    <property type="component" value="Unassembled WGS sequence"/>
</dbReference>
<keyword evidence="3" id="KW-1185">Reference proteome</keyword>
<proteinExistence type="predicted"/>
<feature type="compositionally biased region" description="Polar residues" evidence="1">
    <location>
        <begin position="26"/>
        <end position="36"/>
    </location>
</feature>
<feature type="region of interest" description="Disordered" evidence="1">
    <location>
        <begin position="1"/>
        <end position="36"/>
    </location>
</feature>
<sequence length="115" mass="12437">MAGQERPVHLRYVTSDEPSPTRRHTNISTKVGTTQEASRPVECLIDVRPGSLDLSVDTSDTTLPIGSENNETLWLSGGSRPLPRLRAETSTLMQCYVGGNASGSDRASGVIQRLQ</sequence>
<evidence type="ECO:0000313" key="2">
    <source>
        <dbReference type="EMBL" id="KAK7948534.1"/>
    </source>
</evidence>
<reference evidence="2 3" key="1">
    <citation type="submission" date="2023-01" db="EMBL/GenBank/DDBJ databases">
        <title>Analysis of 21 Apiospora genomes using comparative genomics revels a genus with tremendous synthesis potential of carbohydrate active enzymes and secondary metabolites.</title>
        <authorList>
            <person name="Sorensen T."/>
        </authorList>
    </citation>
    <scope>NUCLEOTIDE SEQUENCE [LARGE SCALE GENOMIC DNA]</scope>
    <source>
        <strain evidence="2 3">CBS 24483</strain>
    </source>
</reference>
<evidence type="ECO:0000256" key="1">
    <source>
        <dbReference type="SAM" id="MobiDB-lite"/>
    </source>
</evidence>
<gene>
    <name evidence="2" type="ORF">PG986_009420</name>
</gene>
<name>A0ABR1Q7N9_9PEZI</name>
<dbReference type="RefSeq" id="XP_066698040.1">
    <property type="nucleotide sequence ID" value="XM_066845642.1"/>
</dbReference>